<dbReference type="SUPFAM" id="SSF47598">
    <property type="entry name" value="Ribbon-helix-helix"/>
    <property type="match status" value="1"/>
</dbReference>
<protein>
    <recommendedName>
        <fullName evidence="1">Antitoxin FitA-like ribbon-helix-helix domain-containing protein</fullName>
    </recommendedName>
</protein>
<reference evidence="2" key="1">
    <citation type="submission" date="2021-05" db="EMBL/GenBank/DDBJ databases">
        <title>Complete genome sequence of the cellulolytic planctomycete Telmatocola sphagniphila SP2T and characterization of the first cellulase from planctomycetes.</title>
        <authorList>
            <person name="Rakitin A.L."/>
            <person name="Beletsky A.V."/>
            <person name="Naumoff D.G."/>
            <person name="Kulichevskaya I.S."/>
            <person name="Mardanov A.V."/>
            <person name="Ravin N.V."/>
            <person name="Dedysh S.N."/>
        </authorList>
    </citation>
    <scope>NUCLEOTIDE SEQUENCE</scope>
    <source>
        <strain evidence="2">SP2T</strain>
    </source>
</reference>
<feature type="domain" description="Antitoxin FitA-like ribbon-helix-helix" evidence="1">
    <location>
        <begin position="12"/>
        <end position="48"/>
    </location>
</feature>
<dbReference type="InterPro" id="IPR010985">
    <property type="entry name" value="Ribbon_hlx_hlx"/>
</dbReference>
<evidence type="ECO:0000313" key="2">
    <source>
        <dbReference type="EMBL" id="QVL30801.1"/>
    </source>
</evidence>
<accession>A0A8E6B470</accession>
<evidence type="ECO:0000313" key="3">
    <source>
        <dbReference type="Proteomes" id="UP000676194"/>
    </source>
</evidence>
<dbReference type="EMBL" id="CP074694">
    <property type="protein sequence ID" value="QVL30801.1"/>
    <property type="molecule type" value="Genomic_DNA"/>
</dbReference>
<dbReference type="InterPro" id="IPR053853">
    <property type="entry name" value="FitA-like_RHH"/>
</dbReference>
<dbReference type="InterPro" id="IPR013321">
    <property type="entry name" value="Arc_rbn_hlx_hlx"/>
</dbReference>
<dbReference type="RefSeq" id="WP_213494683.1">
    <property type="nucleotide sequence ID" value="NZ_CP074694.1"/>
</dbReference>
<keyword evidence="3" id="KW-1185">Reference proteome</keyword>
<gene>
    <name evidence="2" type="ORF">KIH39_18360</name>
</gene>
<dbReference type="AlphaFoldDB" id="A0A8E6B470"/>
<name>A0A8E6B470_9BACT</name>
<organism evidence="2 3">
    <name type="scientific">Telmatocola sphagniphila</name>
    <dbReference type="NCBI Taxonomy" id="1123043"/>
    <lineage>
        <taxon>Bacteria</taxon>
        <taxon>Pseudomonadati</taxon>
        <taxon>Planctomycetota</taxon>
        <taxon>Planctomycetia</taxon>
        <taxon>Gemmatales</taxon>
        <taxon>Gemmataceae</taxon>
    </lineage>
</organism>
<sequence length="88" mass="10103">MCNKTHFGMTDLRIRNIEPWVIESIRALAKAHGRTMEAELRATLEEAVSRSKQELLNELQGLQKDLTDKYALLSDSTAFIREERDLEG</sequence>
<dbReference type="GO" id="GO:0006355">
    <property type="term" value="P:regulation of DNA-templated transcription"/>
    <property type="evidence" value="ECO:0007669"/>
    <property type="project" value="InterPro"/>
</dbReference>
<dbReference type="KEGG" id="tsph:KIH39_18360"/>
<dbReference type="Proteomes" id="UP000676194">
    <property type="component" value="Chromosome"/>
</dbReference>
<dbReference type="Gene3D" id="1.10.1220.10">
    <property type="entry name" value="Met repressor-like"/>
    <property type="match status" value="1"/>
</dbReference>
<evidence type="ECO:0000259" key="1">
    <source>
        <dbReference type="Pfam" id="PF22513"/>
    </source>
</evidence>
<proteinExistence type="predicted"/>
<dbReference type="Pfam" id="PF22513">
    <property type="entry name" value="FitA-like_RHH"/>
    <property type="match status" value="1"/>
</dbReference>